<dbReference type="AlphaFoldDB" id="A0A2P2MWZ1"/>
<accession>A0A2P2MWZ1</accession>
<protein>
    <submittedName>
        <fullName evidence="2">Uncharacterized protein MANES_07G045400</fullName>
    </submittedName>
</protein>
<evidence type="ECO:0000256" key="1">
    <source>
        <dbReference type="SAM" id="MobiDB-lite"/>
    </source>
</evidence>
<proteinExistence type="predicted"/>
<dbReference type="EMBL" id="GGEC01054245">
    <property type="protein sequence ID" value="MBX34729.1"/>
    <property type="molecule type" value="Transcribed_RNA"/>
</dbReference>
<organism evidence="2">
    <name type="scientific">Rhizophora mucronata</name>
    <name type="common">Asiatic mangrove</name>
    <dbReference type="NCBI Taxonomy" id="61149"/>
    <lineage>
        <taxon>Eukaryota</taxon>
        <taxon>Viridiplantae</taxon>
        <taxon>Streptophyta</taxon>
        <taxon>Embryophyta</taxon>
        <taxon>Tracheophyta</taxon>
        <taxon>Spermatophyta</taxon>
        <taxon>Magnoliopsida</taxon>
        <taxon>eudicotyledons</taxon>
        <taxon>Gunneridae</taxon>
        <taxon>Pentapetalae</taxon>
        <taxon>rosids</taxon>
        <taxon>fabids</taxon>
        <taxon>Malpighiales</taxon>
        <taxon>Rhizophoraceae</taxon>
        <taxon>Rhizophora</taxon>
    </lineage>
</organism>
<sequence length="117" mass="13392">MLQITKNCNAIAFGLFYRDYSILALMPKKSANVLHQAQILELANCPCFWSNEICRVFIPNSLRLRLTQTLSAPATEEARSCIRSCILHHLMFPNSSSDTSWKKDLHRRSVKHSQSVQ</sequence>
<evidence type="ECO:0000313" key="2">
    <source>
        <dbReference type="EMBL" id="MBX34729.1"/>
    </source>
</evidence>
<feature type="region of interest" description="Disordered" evidence="1">
    <location>
        <begin position="94"/>
        <end position="117"/>
    </location>
</feature>
<name>A0A2P2MWZ1_RHIMU</name>
<reference evidence="2" key="1">
    <citation type="submission" date="2018-02" db="EMBL/GenBank/DDBJ databases">
        <title>Rhizophora mucronata_Transcriptome.</title>
        <authorList>
            <person name="Meera S.P."/>
            <person name="Sreeshan A."/>
            <person name="Augustine A."/>
        </authorList>
    </citation>
    <scope>NUCLEOTIDE SEQUENCE</scope>
    <source>
        <tissue evidence="2">Leaf</tissue>
    </source>
</reference>